<reference evidence="1" key="1">
    <citation type="submission" date="2021-03" db="EMBL/GenBank/DDBJ databases">
        <title>Comparative genomics and phylogenomic investigation of the class Geoglossomycetes provide insights into ecological specialization and systematics.</title>
        <authorList>
            <person name="Melie T."/>
            <person name="Pirro S."/>
            <person name="Miller A.N."/>
            <person name="Quandt A."/>
        </authorList>
    </citation>
    <scope>NUCLEOTIDE SEQUENCE</scope>
    <source>
        <strain evidence="1">CAQ_001_2017</strain>
    </source>
</reference>
<dbReference type="EMBL" id="JAGHQM010002799">
    <property type="protein sequence ID" value="KAH0548141.1"/>
    <property type="molecule type" value="Genomic_DNA"/>
</dbReference>
<evidence type="ECO:0000313" key="1">
    <source>
        <dbReference type="EMBL" id="KAH0548141.1"/>
    </source>
</evidence>
<gene>
    <name evidence="1" type="ORF">GP486_008130</name>
</gene>
<comment type="caution">
    <text evidence="1">The sequence shown here is derived from an EMBL/GenBank/DDBJ whole genome shotgun (WGS) entry which is preliminary data.</text>
</comment>
<name>A0A9P8IAJ6_9PEZI</name>
<organism evidence="1 2">
    <name type="scientific">Trichoglossum hirsutum</name>
    <dbReference type="NCBI Taxonomy" id="265104"/>
    <lineage>
        <taxon>Eukaryota</taxon>
        <taxon>Fungi</taxon>
        <taxon>Dikarya</taxon>
        <taxon>Ascomycota</taxon>
        <taxon>Pezizomycotina</taxon>
        <taxon>Geoglossomycetes</taxon>
        <taxon>Geoglossales</taxon>
        <taxon>Geoglossaceae</taxon>
        <taxon>Trichoglossum</taxon>
    </lineage>
</organism>
<dbReference type="AlphaFoldDB" id="A0A9P8IAJ6"/>
<protein>
    <submittedName>
        <fullName evidence="1">Uncharacterized protein</fullName>
    </submittedName>
</protein>
<proteinExistence type="predicted"/>
<accession>A0A9P8IAJ6</accession>
<evidence type="ECO:0000313" key="2">
    <source>
        <dbReference type="Proteomes" id="UP000750711"/>
    </source>
</evidence>
<dbReference type="Proteomes" id="UP000750711">
    <property type="component" value="Unassembled WGS sequence"/>
</dbReference>
<sequence>MLRRNYRIIAHIDGRPSYNLLLHRLATGPQNRIPDHIPSTWGKLRYLQKRAQRILNKSLGRPATPETAILADLISTLKAETEAALGSGQQVTAAVLSSPDRIKLTDEEITDVFDYLGIRNLMAEPDTLDDLYATSSAYAGFGMGLCEQYTDAYACEREESHFRTQRLLHLDFAPDNLSGTIKSLKSARDGSVEEAFIDPELGLGRLDGLNKIPRMGPEEEETYWLAVTDRIRTLVQSFKPQITQLILTGSSASDPRFKAAVKDALSGLVAEGTLKILDEEGKDSKERKDKDLDLVFATAKGAAEFAKRRQEGPVRCVEGEECKRARERLDQEETEEREL</sequence>
<keyword evidence="2" id="KW-1185">Reference proteome</keyword>